<organism evidence="1 2">
    <name type="scientific">Halomonas hydrothermalis</name>
    <dbReference type="NCBI Taxonomy" id="115561"/>
    <lineage>
        <taxon>Bacteria</taxon>
        <taxon>Pseudomonadati</taxon>
        <taxon>Pseudomonadota</taxon>
        <taxon>Gammaproteobacteria</taxon>
        <taxon>Oceanospirillales</taxon>
        <taxon>Halomonadaceae</taxon>
        <taxon>Halomonas</taxon>
    </lineage>
</organism>
<accession>A0A6F8TZU1</accession>
<dbReference type="RefSeq" id="WP_172420018.1">
    <property type="nucleotide sequence ID" value="NZ_AP022843.1"/>
</dbReference>
<dbReference type="Proteomes" id="UP000502259">
    <property type="component" value="Chromosome"/>
</dbReference>
<keyword evidence="2" id="KW-1185">Reference proteome</keyword>
<evidence type="ECO:0000313" key="1">
    <source>
        <dbReference type="EMBL" id="BCB06808.1"/>
    </source>
</evidence>
<gene>
    <name evidence="1" type="ORF">HHSLTHF2_06980</name>
</gene>
<sequence>MDANRFRRSDFALESNTQRFENARSQLAVASVPLVFRDTTISQLRYFIAAALELRDACYHNSAPERPLDVLLWLRHRLNEEAKNPGKAELFRAQCLREASKVEREIADASVTISKGGLTIIE</sequence>
<name>A0A6F8TZU1_9GAMM</name>
<proteinExistence type="predicted"/>
<dbReference type="AlphaFoldDB" id="A0A6F8TZU1"/>
<dbReference type="EMBL" id="AP022843">
    <property type="protein sequence ID" value="BCB06808.1"/>
    <property type="molecule type" value="Genomic_DNA"/>
</dbReference>
<evidence type="ECO:0000313" key="2">
    <source>
        <dbReference type="Proteomes" id="UP000502259"/>
    </source>
</evidence>
<reference evidence="1 2" key="1">
    <citation type="submission" date="2020-03" db="EMBL/GenBank/DDBJ databases">
        <title>Complete Genome Sequence of Halomonas hydrothermalis Strain Slthf2, Halophilic Bacterium Isolated from Deep-Sea Hydrothermal-Vent Environments.</title>
        <authorList>
            <person name="Takeyama N."/>
            <person name="Huang M."/>
            <person name="Sato K."/>
            <person name="Galipon J."/>
            <person name="Arakawa K."/>
        </authorList>
    </citation>
    <scope>NUCLEOTIDE SEQUENCE [LARGE SCALE GENOMIC DNA]</scope>
    <source>
        <strain evidence="1 2">Slthf2</strain>
    </source>
</reference>
<protein>
    <submittedName>
        <fullName evidence="1">Uncharacterized protein</fullName>
    </submittedName>
</protein>